<dbReference type="PANTHER" id="PTHR14136:SF17">
    <property type="entry name" value="BTB_POZ DOMAIN-CONTAINING PROTEIN KCTD9"/>
    <property type="match status" value="1"/>
</dbReference>
<reference evidence="1 2" key="1">
    <citation type="submission" date="2013-05" db="EMBL/GenBank/DDBJ databases">
        <title>Draft genome sequence of Rubidibacter lacunae KORDI 51-2.</title>
        <authorList>
            <person name="Choi D.H."/>
            <person name="Noh J.H."/>
            <person name="Kwon K.-K."/>
            <person name="Lee J.-H."/>
            <person name="Ryu J.-Y."/>
        </authorList>
    </citation>
    <scope>NUCLEOTIDE SEQUENCE [LARGE SCALE GENOMIC DNA]</scope>
    <source>
        <strain evidence="1 2">KORDI 51-2</strain>
    </source>
</reference>
<dbReference type="InParanoid" id="U5DFE6"/>
<dbReference type="SUPFAM" id="SSF141571">
    <property type="entry name" value="Pentapeptide repeat-like"/>
    <property type="match status" value="1"/>
</dbReference>
<dbReference type="STRING" id="582515.KR51_00034990"/>
<proteinExistence type="predicted"/>
<protein>
    <submittedName>
        <fullName evidence="1">Putative low-complexity protein</fullName>
    </submittedName>
</protein>
<organism evidence="1 2">
    <name type="scientific">Rubidibacter lacunae KORDI 51-2</name>
    <dbReference type="NCBI Taxonomy" id="582515"/>
    <lineage>
        <taxon>Bacteria</taxon>
        <taxon>Bacillati</taxon>
        <taxon>Cyanobacteriota</taxon>
        <taxon>Cyanophyceae</taxon>
        <taxon>Oscillatoriophycideae</taxon>
        <taxon>Chroococcales</taxon>
        <taxon>Aphanothecaceae</taxon>
        <taxon>Rubidibacter</taxon>
    </lineage>
</organism>
<dbReference type="RefSeq" id="WP_022609113.1">
    <property type="nucleotide sequence ID" value="NZ_ASSJ01000082.1"/>
</dbReference>
<accession>U5DFE6</accession>
<evidence type="ECO:0000313" key="1">
    <source>
        <dbReference type="EMBL" id="ERN40012.1"/>
    </source>
</evidence>
<dbReference type="OrthoDB" id="420175at2"/>
<dbReference type="PANTHER" id="PTHR14136">
    <property type="entry name" value="BTB_POZ DOMAIN-CONTAINING PROTEIN KCTD9"/>
    <property type="match status" value="1"/>
</dbReference>
<dbReference type="Gene3D" id="2.160.20.80">
    <property type="entry name" value="E3 ubiquitin-protein ligase SopA"/>
    <property type="match status" value="1"/>
</dbReference>
<dbReference type="InterPro" id="IPR001646">
    <property type="entry name" value="5peptide_repeat"/>
</dbReference>
<dbReference type="Proteomes" id="UP000016960">
    <property type="component" value="Unassembled WGS sequence"/>
</dbReference>
<gene>
    <name evidence="1" type="ORF">KR51_00034990</name>
</gene>
<name>U5DFE6_9CHRO</name>
<dbReference type="InterPro" id="IPR051082">
    <property type="entry name" value="Pentapeptide-BTB/POZ_domain"/>
</dbReference>
<dbReference type="PATRIC" id="fig|582515.4.peg.3930"/>
<keyword evidence="2" id="KW-1185">Reference proteome</keyword>
<dbReference type="AlphaFoldDB" id="U5DFE6"/>
<evidence type="ECO:0000313" key="2">
    <source>
        <dbReference type="Proteomes" id="UP000016960"/>
    </source>
</evidence>
<comment type="caution">
    <text evidence="1">The sequence shown here is derived from an EMBL/GenBank/DDBJ whole genome shotgun (WGS) entry which is preliminary data.</text>
</comment>
<dbReference type="eggNOG" id="COG1357">
    <property type="taxonomic scope" value="Bacteria"/>
</dbReference>
<sequence>MLKLPQSHCVRLALGGQSNSGGTIALRLNFKLDSQPVAIATGRAIAVLKGCRLVLKAAEARLPDAGETIRAVLGAAETIVADEGSWGWELTLAADETYLQREEKDVRVTLLPRSGKRPWQAEAHLIVTRNDLQLLAADGLWRHDIRPNAHAILLRRLALALWDMQNPTLTSVSIGPDFIPAERASELVPLADEAWVGTLLATIADVPTDEFQALCERAELDPLHDFAGANLRGVVLSGLDLAGANLARANLRGAELNDVDFNEADLRAVKLSGADLSGAYLGAADLRGANLHKAGLALTNLSGADLRGADLTAANLSDTNFSGAQLVGACFGDNPGLSGERSAELQARGAQLVAAF</sequence>
<dbReference type="EMBL" id="ASSJ01000082">
    <property type="protein sequence ID" value="ERN40012.1"/>
    <property type="molecule type" value="Genomic_DNA"/>
</dbReference>
<dbReference type="Pfam" id="PF00805">
    <property type="entry name" value="Pentapeptide"/>
    <property type="match status" value="3"/>
</dbReference>